<evidence type="ECO:0000256" key="9">
    <source>
        <dbReference type="ARBA" id="ARBA00022801"/>
    </source>
</evidence>
<dbReference type="EMBL" id="ADBJ01000010">
    <property type="protein sequence ID" value="EFA83975.1"/>
    <property type="molecule type" value="Genomic_DNA"/>
</dbReference>
<evidence type="ECO:0000256" key="4">
    <source>
        <dbReference type="ARBA" id="ARBA00008372"/>
    </source>
</evidence>
<evidence type="ECO:0000256" key="5">
    <source>
        <dbReference type="ARBA" id="ARBA00012161"/>
    </source>
</evidence>
<evidence type="ECO:0000256" key="10">
    <source>
        <dbReference type="ARBA" id="ARBA00022839"/>
    </source>
</evidence>
<dbReference type="GO" id="GO:0000775">
    <property type="term" value="C:chromosome, centromeric region"/>
    <property type="evidence" value="ECO:0007669"/>
    <property type="project" value="InterPro"/>
</dbReference>
<dbReference type="STRING" id="670386.D3B3S7"/>
<keyword evidence="7" id="KW-0540">Nuclease</keyword>
<dbReference type="InterPro" id="IPR012337">
    <property type="entry name" value="RNaseH-like_sf"/>
</dbReference>
<keyword evidence="10" id="KW-0269">Exonuclease</keyword>
<dbReference type="InterPro" id="IPR039637">
    <property type="entry name" value="CNOT7/CNOT8/Pop2"/>
</dbReference>
<evidence type="ECO:0000256" key="13">
    <source>
        <dbReference type="ARBA" id="ARBA00023163"/>
    </source>
</evidence>
<feature type="compositionally biased region" description="Low complexity" evidence="15">
    <location>
        <begin position="624"/>
        <end position="665"/>
    </location>
</feature>
<evidence type="ECO:0000256" key="1">
    <source>
        <dbReference type="ARBA" id="ARBA00001663"/>
    </source>
</evidence>
<sequence length="738" mass="83457">MDSKNNNEKQQNDDITMSVEQADSNNNNNNSNEDSFVSVSSSQDSTTDLLTGFKREQEFFSWHPLAFIDDVNEAVFEITAIDAADYIEHCLQTHLSPDPQTLEKISQGANKAWNILDESFKKNLDKFELFLLSNVFKIPDDLVLPNEQFLQNSNQLSQSVNQSPSNSNNNNNNNRNIDHHQIDKQIDDLKLKIAKHDSNEKRKKNKLLESEIELLKSWDSILNVSQTTIEKEIIPTFNNINHKRRDLSYSFNLIKKRLAENNINIESSTTSATSSSSLPSSTSPTSLESNINNLTLNEFIRDKPDVERNTKEMSAIQNHLYISKFSINIYLAYFLAKLCEIRFTVKQTISIITYSNHKAMVTLATDEIREVWAHNLEEEMAIIRDLIEDYNYIAMDTEFPGIVTRPVGSYRTSSDYHYQTLRLNVDLLKIIQLGLTFADSEGNLANHTCTWQFNFKFNLNEDMYAQDSIDLLSRSGIEFKKNEENGIDVLDFGELLMSSGIVLNDKIKWISFHSGYDFGYLIKLLTCTALPVEEPDFFDLVRTYFPCIYDIKYLMKSCKNLKGGLSELAEDLDIKRIGPQHQAGSDSLLTCTTFFKMRKMYFENQIDDSKYQGILYGLTSSFTQDNSSSNSSSSNSSSNTTTTTTTNNSSGTGTSNSTNSTPNSSHQSISNYSLLQNITQSISPLSSSASSTTTTTNNNTTNAMNGHIYYIPNYKSVTNHDNESQSTVTVTVTVVLVI</sequence>
<dbReference type="GO" id="GO:0004535">
    <property type="term" value="F:poly(A)-specific ribonuclease activity"/>
    <property type="evidence" value="ECO:0007669"/>
    <property type="project" value="UniProtKB-EC"/>
</dbReference>
<evidence type="ECO:0000256" key="7">
    <source>
        <dbReference type="ARBA" id="ARBA00022722"/>
    </source>
</evidence>
<proteinExistence type="inferred from homology"/>
<keyword evidence="17" id="KW-1185">Reference proteome</keyword>
<evidence type="ECO:0000256" key="3">
    <source>
        <dbReference type="ARBA" id="ARBA00004496"/>
    </source>
</evidence>
<keyword evidence="14" id="KW-0539">Nucleus</keyword>
<dbReference type="FunFam" id="3.30.420.10:FF:000272">
    <property type="entry name" value="CCR4-NOT transcription complex subunit 8"/>
    <property type="match status" value="1"/>
</dbReference>
<protein>
    <recommendedName>
        <fullName evidence="5">poly(A)-specific ribonuclease</fullName>
        <ecNumber evidence="5">3.1.13.4</ecNumber>
    </recommendedName>
</protein>
<feature type="region of interest" description="Disordered" evidence="15">
    <location>
        <begin position="624"/>
        <end position="668"/>
    </location>
</feature>
<comment type="caution">
    <text evidence="16">The sequence shown here is derived from an EMBL/GenBank/DDBJ whole genome shotgun (WGS) entry which is preliminary data.</text>
</comment>
<keyword evidence="13" id="KW-0804">Transcription</keyword>
<dbReference type="Proteomes" id="UP000001396">
    <property type="component" value="Unassembled WGS sequence"/>
</dbReference>
<dbReference type="RefSeq" id="XP_020436092.1">
    <property type="nucleotide sequence ID" value="XM_020574020.1"/>
</dbReference>
<dbReference type="Pfam" id="PF05859">
    <property type="entry name" value="Mis12"/>
    <property type="match status" value="1"/>
</dbReference>
<keyword evidence="11" id="KW-0694">RNA-binding</keyword>
<dbReference type="GeneID" id="31358571"/>
<comment type="subcellular location">
    <subcellularLocation>
        <location evidence="3">Cytoplasm</location>
    </subcellularLocation>
    <subcellularLocation>
        <location evidence="2">Nucleus</location>
    </subcellularLocation>
</comment>
<comment type="catalytic activity">
    <reaction evidence="1">
        <text>Exonucleolytic cleavage of poly(A) to 5'-AMP.</text>
        <dbReference type="EC" id="3.1.13.4"/>
    </reaction>
</comment>
<evidence type="ECO:0000256" key="15">
    <source>
        <dbReference type="SAM" id="MobiDB-lite"/>
    </source>
</evidence>
<feature type="compositionally biased region" description="Low complexity" evidence="15">
    <location>
        <begin position="155"/>
        <end position="175"/>
    </location>
</feature>
<reference evidence="16 17" key="1">
    <citation type="journal article" date="2011" name="Genome Res.">
        <title>Phylogeny-wide analysis of social amoeba genomes highlights ancient origins for complex intercellular communication.</title>
        <authorList>
            <person name="Heidel A.J."/>
            <person name="Lawal H.M."/>
            <person name="Felder M."/>
            <person name="Schilde C."/>
            <person name="Helps N.R."/>
            <person name="Tunggal B."/>
            <person name="Rivero F."/>
            <person name="John U."/>
            <person name="Schleicher M."/>
            <person name="Eichinger L."/>
            <person name="Platzer M."/>
            <person name="Noegel A.A."/>
            <person name="Schaap P."/>
            <person name="Gloeckner G."/>
        </authorList>
    </citation>
    <scope>NUCLEOTIDE SEQUENCE [LARGE SCALE GENOMIC DNA]</scope>
    <source>
        <strain evidence="17">ATCC 26659 / Pp 5 / PN500</strain>
    </source>
</reference>
<dbReference type="GO" id="GO:0046872">
    <property type="term" value="F:metal ion binding"/>
    <property type="evidence" value="ECO:0007669"/>
    <property type="project" value="UniProtKB-KW"/>
</dbReference>
<dbReference type="GO" id="GO:0005737">
    <property type="term" value="C:cytoplasm"/>
    <property type="evidence" value="ECO:0007669"/>
    <property type="project" value="UniProtKB-SubCell"/>
</dbReference>
<organism evidence="16 17">
    <name type="scientific">Heterostelium pallidum (strain ATCC 26659 / Pp 5 / PN500)</name>
    <name type="common">Cellular slime mold</name>
    <name type="synonym">Polysphondylium pallidum</name>
    <dbReference type="NCBI Taxonomy" id="670386"/>
    <lineage>
        <taxon>Eukaryota</taxon>
        <taxon>Amoebozoa</taxon>
        <taxon>Evosea</taxon>
        <taxon>Eumycetozoa</taxon>
        <taxon>Dictyostelia</taxon>
        <taxon>Acytosteliales</taxon>
        <taxon>Acytosteliaceae</taxon>
        <taxon>Heterostelium</taxon>
    </lineage>
</organism>
<gene>
    <name evidence="16" type="ORF">PPL_03048</name>
</gene>
<name>D3B3S7_HETP5</name>
<dbReference type="InterPro" id="IPR008685">
    <property type="entry name" value="Centromere_Mis12"/>
</dbReference>
<dbReference type="InParanoid" id="D3B3S7"/>
<dbReference type="InterPro" id="IPR006941">
    <property type="entry name" value="RNase_CAF1"/>
</dbReference>
<accession>D3B3S7</accession>
<evidence type="ECO:0000256" key="14">
    <source>
        <dbReference type="ARBA" id="ARBA00023242"/>
    </source>
</evidence>
<dbReference type="GO" id="GO:0000278">
    <property type="term" value="P:mitotic cell cycle"/>
    <property type="evidence" value="ECO:0007669"/>
    <property type="project" value="InterPro"/>
</dbReference>
<dbReference type="Pfam" id="PF04857">
    <property type="entry name" value="CAF1"/>
    <property type="match status" value="2"/>
</dbReference>
<feature type="compositionally biased region" description="Low complexity" evidence="15">
    <location>
        <begin position="18"/>
        <end position="39"/>
    </location>
</feature>
<comment type="similarity">
    <text evidence="4">Belongs to the CAF1 family.</text>
</comment>
<evidence type="ECO:0000256" key="8">
    <source>
        <dbReference type="ARBA" id="ARBA00022723"/>
    </source>
</evidence>
<evidence type="ECO:0000256" key="12">
    <source>
        <dbReference type="ARBA" id="ARBA00023015"/>
    </source>
</evidence>
<evidence type="ECO:0000313" key="17">
    <source>
        <dbReference type="Proteomes" id="UP000001396"/>
    </source>
</evidence>
<dbReference type="InterPro" id="IPR036397">
    <property type="entry name" value="RNaseH_sf"/>
</dbReference>
<keyword evidence="6" id="KW-0963">Cytoplasm</keyword>
<keyword evidence="8" id="KW-0479">Metal-binding</keyword>
<feature type="region of interest" description="Disordered" evidence="15">
    <location>
        <begin position="1"/>
        <end position="39"/>
    </location>
</feature>
<dbReference type="EC" id="3.1.13.4" evidence="5"/>
<evidence type="ECO:0000256" key="2">
    <source>
        <dbReference type="ARBA" id="ARBA00004123"/>
    </source>
</evidence>
<dbReference type="GO" id="GO:0030014">
    <property type="term" value="C:CCR4-NOT complex"/>
    <property type="evidence" value="ECO:0007669"/>
    <property type="project" value="InterPro"/>
</dbReference>
<feature type="region of interest" description="Disordered" evidence="15">
    <location>
        <begin position="269"/>
        <end position="288"/>
    </location>
</feature>
<evidence type="ECO:0000313" key="16">
    <source>
        <dbReference type="EMBL" id="EFA83975.1"/>
    </source>
</evidence>
<dbReference type="GO" id="GO:0003723">
    <property type="term" value="F:RNA binding"/>
    <property type="evidence" value="ECO:0007669"/>
    <property type="project" value="UniProtKB-KW"/>
</dbReference>
<keyword evidence="12" id="KW-0805">Transcription regulation</keyword>
<dbReference type="PANTHER" id="PTHR10797">
    <property type="entry name" value="CCR4-NOT TRANSCRIPTION COMPLEX SUBUNIT"/>
    <property type="match status" value="1"/>
</dbReference>
<dbReference type="Gene3D" id="3.30.420.10">
    <property type="entry name" value="Ribonuclease H-like superfamily/Ribonuclease H"/>
    <property type="match status" value="1"/>
</dbReference>
<evidence type="ECO:0000256" key="11">
    <source>
        <dbReference type="ARBA" id="ARBA00022884"/>
    </source>
</evidence>
<dbReference type="AlphaFoldDB" id="D3B3S7"/>
<dbReference type="GO" id="GO:0005634">
    <property type="term" value="C:nucleus"/>
    <property type="evidence" value="ECO:0007669"/>
    <property type="project" value="UniProtKB-SubCell"/>
</dbReference>
<evidence type="ECO:0000256" key="6">
    <source>
        <dbReference type="ARBA" id="ARBA00022490"/>
    </source>
</evidence>
<dbReference type="SUPFAM" id="SSF53098">
    <property type="entry name" value="Ribonuclease H-like"/>
    <property type="match status" value="1"/>
</dbReference>
<feature type="compositionally biased region" description="Basic and acidic residues" evidence="15">
    <location>
        <begin position="1"/>
        <end position="12"/>
    </location>
</feature>
<keyword evidence="9" id="KW-0378">Hydrolase</keyword>
<feature type="region of interest" description="Disordered" evidence="15">
    <location>
        <begin position="155"/>
        <end position="177"/>
    </location>
</feature>